<keyword evidence="2" id="KW-0540">Nuclease</keyword>
<comment type="catalytic activity">
    <reaction evidence="12">
        <text>Couples ATP hydrolysis with the unwinding of duplex DNA by translocating in the 3'-5' direction.</text>
        <dbReference type="EC" id="5.6.2.4"/>
    </reaction>
</comment>
<evidence type="ECO:0000256" key="1">
    <source>
        <dbReference type="ARBA" id="ARBA00009922"/>
    </source>
</evidence>
<evidence type="ECO:0000313" key="19">
    <source>
        <dbReference type="Proteomes" id="UP000642819"/>
    </source>
</evidence>
<evidence type="ECO:0000256" key="10">
    <source>
        <dbReference type="ARBA" id="ARBA00023204"/>
    </source>
</evidence>
<comment type="catalytic activity">
    <reaction evidence="14">
        <text>ATP + H2O = ADP + phosphate + H(+)</text>
        <dbReference type="Rhea" id="RHEA:13065"/>
        <dbReference type="ChEBI" id="CHEBI:15377"/>
        <dbReference type="ChEBI" id="CHEBI:15378"/>
        <dbReference type="ChEBI" id="CHEBI:30616"/>
        <dbReference type="ChEBI" id="CHEBI:43474"/>
        <dbReference type="ChEBI" id="CHEBI:456216"/>
        <dbReference type="EC" id="5.6.2.4"/>
    </reaction>
</comment>
<keyword evidence="10" id="KW-0234">DNA repair</keyword>
<dbReference type="SUPFAM" id="SSF52540">
    <property type="entry name" value="P-loop containing nucleoside triphosphate hydrolases"/>
    <property type="match status" value="1"/>
</dbReference>
<keyword evidence="9" id="KW-0238">DNA-binding</keyword>
<feature type="domain" description="UvrD-like helicase C-terminal" evidence="17">
    <location>
        <begin position="358"/>
        <end position="682"/>
    </location>
</feature>
<dbReference type="GO" id="GO:0004386">
    <property type="term" value="F:helicase activity"/>
    <property type="evidence" value="ECO:0007669"/>
    <property type="project" value="UniProtKB-KW"/>
</dbReference>
<dbReference type="InterPro" id="IPR027417">
    <property type="entry name" value="P-loop_NTPase"/>
</dbReference>
<dbReference type="Gene3D" id="3.40.50.300">
    <property type="entry name" value="P-loop containing nucleotide triphosphate hydrolases"/>
    <property type="match status" value="3"/>
</dbReference>
<proteinExistence type="inferred from homology"/>
<comment type="caution">
    <text evidence="18">The sequence shown here is derived from an EMBL/GenBank/DDBJ whole genome shotgun (WGS) entry which is preliminary data.</text>
</comment>
<feature type="binding site" evidence="15">
    <location>
        <begin position="42"/>
        <end position="49"/>
    </location>
    <ligand>
        <name>ATP</name>
        <dbReference type="ChEBI" id="CHEBI:30616"/>
    </ligand>
</feature>
<dbReference type="Gene3D" id="1.10.486.10">
    <property type="entry name" value="PCRA, domain 4"/>
    <property type="match status" value="1"/>
</dbReference>
<dbReference type="Proteomes" id="UP000642819">
    <property type="component" value="Unassembled WGS sequence"/>
</dbReference>
<evidence type="ECO:0000256" key="3">
    <source>
        <dbReference type="ARBA" id="ARBA00022741"/>
    </source>
</evidence>
<dbReference type="PROSITE" id="PS51198">
    <property type="entry name" value="UVRD_HELICASE_ATP_BIND"/>
    <property type="match status" value="1"/>
</dbReference>
<dbReference type="CDD" id="cd17932">
    <property type="entry name" value="DEXQc_UvrD"/>
    <property type="match status" value="1"/>
</dbReference>
<dbReference type="InterPro" id="IPR038726">
    <property type="entry name" value="PDDEXK_AddAB-type"/>
</dbReference>
<feature type="domain" description="UvrD-like helicase ATP-binding" evidence="16">
    <location>
        <begin position="21"/>
        <end position="357"/>
    </location>
</feature>
<protein>
    <recommendedName>
        <fullName evidence="13">DNA 3'-5' helicase</fullName>
        <ecNumber evidence="13">5.6.2.4</ecNumber>
    </recommendedName>
</protein>
<keyword evidence="5 15" id="KW-0378">Hydrolase</keyword>
<keyword evidence="19" id="KW-1185">Reference proteome</keyword>
<comment type="similarity">
    <text evidence="1">Belongs to the helicase family. UvrD subfamily.</text>
</comment>
<dbReference type="Pfam" id="PF13361">
    <property type="entry name" value="UvrD_C"/>
    <property type="match status" value="1"/>
</dbReference>
<dbReference type="InterPro" id="IPR014017">
    <property type="entry name" value="DNA_helicase_UvrD-like_C"/>
</dbReference>
<keyword evidence="6 15" id="KW-0347">Helicase</keyword>
<evidence type="ECO:0000259" key="16">
    <source>
        <dbReference type="PROSITE" id="PS51198"/>
    </source>
</evidence>
<organism evidence="18 19">
    <name type="scientific">Zhihengliuella salsuginis</name>
    <dbReference type="NCBI Taxonomy" id="578222"/>
    <lineage>
        <taxon>Bacteria</taxon>
        <taxon>Bacillati</taxon>
        <taxon>Actinomycetota</taxon>
        <taxon>Actinomycetes</taxon>
        <taxon>Micrococcales</taxon>
        <taxon>Micrococcaceae</taxon>
        <taxon>Zhihengliuella</taxon>
    </lineage>
</organism>
<dbReference type="EC" id="5.6.2.4" evidence="13"/>
<dbReference type="InterPro" id="IPR011604">
    <property type="entry name" value="PDDEXK-like_dom_sf"/>
</dbReference>
<dbReference type="PANTHER" id="PTHR11070">
    <property type="entry name" value="UVRD / RECB / PCRA DNA HELICASE FAMILY MEMBER"/>
    <property type="match status" value="1"/>
</dbReference>
<dbReference type="SUPFAM" id="SSF52980">
    <property type="entry name" value="Restriction endonuclease-like"/>
    <property type="match status" value="1"/>
</dbReference>
<evidence type="ECO:0000259" key="17">
    <source>
        <dbReference type="PROSITE" id="PS51217"/>
    </source>
</evidence>
<evidence type="ECO:0000256" key="12">
    <source>
        <dbReference type="ARBA" id="ARBA00034617"/>
    </source>
</evidence>
<keyword evidence="11" id="KW-0413">Isomerase</keyword>
<accession>A0ABQ3GG98</accession>
<dbReference type="EMBL" id="BMXK01000004">
    <property type="protein sequence ID" value="GHD03675.1"/>
    <property type="molecule type" value="Genomic_DNA"/>
</dbReference>
<evidence type="ECO:0000256" key="8">
    <source>
        <dbReference type="ARBA" id="ARBA00022840"/>
    </source>
</evidence>
<dbReference type="RefSeq" id="WP_189349038.1">
    <property type="nucleotide sequence ID" value="NZ_BMXK01000004.1"/>
</dbReference>
<evidence type="ECO:0000256" key="11">
    <source>
        <dbReference type="ARBA" id="ARBA00023235"/>
    </source>
</evidence>
<dbReference type="PROSITE" id="PS51217">
    <property type="entry name" value="UVRD_HELICASE_CTER"/>
    <property type="match status" value="1"/>
</dbReference>
<evidence type="ECO:0000256" key="6">
    <source>
        <dbReference type="ARBA" id="ARBA00022806"/>
    </source>
</evidence>
<dbReference type="Pfam" id="PF00580">
    <property type="entry name" value="UvrD-helicase"/>
    <property type="match status" value="1"/>
</dbReference>
<evidence type="ECO:0000256" key="4">
    <source>
        <dbReference type="ARBA" id="ARBA00022763"/>
    </source>
</evidence>
<evidence type="ECO:0000256" key="15">
    <source>
        <dbReference type="PROSITE-ProRule" id="PRU00560"/>
    </source>
</evidence>
<dbReference type="Gene3D" id="3.90.320.10">
    <property type="match status" value="1"/>
</dbReference>
<dbReference type="InterPro" id="IPR000212">
    <property type="entry name" value="DNA_helicase_UvrD/REP"/>
</dbReference>
<dbReference type="Gene3D" id="1.10.10.160">
    <property type="match status" value="1"/>
</dbReference>
<evidence type="ECO:0000256" key="7">
    <source>
        <dbReference type="ARBA" id="ARBA00022839"/>
    </source>
</evidence>
<keyword evidence="4" id="KW-0227">DNA damage</keyword>
<keyword evidence="8 15" id="KW-0067">ATP-binding</keyword>
<dbReference type="InterPro" id="IPR014016">
    <property type="entry name" value="UvrD-like_ATP-bd"/>
</dbReference>
<dbReference type="InterPro" id="IPR011335">
    <property type="entry name" value="Restrct_endonuc-II-like"/>
</dbReference>
<gene>
    <name evidence="18" type="ORF">GCM10008096_09950</name>
</gene>
<keyword evidence="3 15" id="KW-0547">Nucleotide-binding</keyword>
<keyword evidence="7" id="KW-0269">Exonuclease</keyword>
<evidence type="ECO:0000256" key="13">
    <source>
        <dbReference type="ARBA" id="ARBA00034808"/>
    </source>
</evidence>
<dbReference type="Pfam" id="PF12705">
    <property type="entry name" value="PDDEXK_1"/>
    <property type="match status" value="1"/>
</dbReference>
<evidence type="ECO:0000313" key="18">
    <source>
        <dbReference type="EMBL" id="GHD03675.1"/>
    </source>
</evidence>
<dbReference type="InterPro" id="IPR013986">
    <property type="entry name" value="DExx_box_DNA_helicase_dom_sf"/>
</dbReference>
<evidence type="ECO:0000256" key="9">
    <source>
        <dbReference type="ARBA" id="ARBA00023125"/>
    </source>
</evidence>
<evidence type="ECO:0000256" key="14">
    <source>
        <dbReference type="ARBA" id="ARBA00048988"/>
    </source>
</evidence>
<name>A0ABQ3GG98_9MICC</name>
<reference evidence="19" key="1">
    <citation type="journal article" date="2019" name="Int. J. Syst. Evol. Microbiol.">
        <title>The Global Catalogue of Microorganisms (GCM) 10K type strain sequencing project: providing services to taxonomists for standard genome sequencing and annotation.</title>
        <authorList>
            <consortium name="The Broad Institute Genomics Platform"/>
            <consortium name="The Broad Institute Genome Sequencing Center for Infectious Disease"/>
            <person name="Wu L."/>
            <person name="Ma J."/>
        </authorList>
    </citation>
    <scope>NUCLEOTIDE SEQUENCE [LARGE SCALE GENOMIC DNA]</scope>
    <source>
        <strain evidence="19">KCTC 19466</strain>
    </source>
</reference>
<sequence length="1132" mass="123205">MTDETAIRFTPEELATRLGQFMPTEQQSGIISSPLEPMLVVAGAGSGKTATMADRVVWLVANGLVRPDQILGVTFTRKAAGELAHRIRNQLQKLDDRGLLEDGLDELGDPAVSTYHSYANSLVADHGMRIGIEPDAELLGSAQTWQLADTIVQDYDGDAAELQGARSTLTDAVVQFASECAEHLIAPSEAGEYMTGVIGGLDALPYMAGKVKDRSQAAEKMMGMLSTRVAVARLAERYAEAKRSRSVLDYGDLVALAARIARDVDAARVEERERFKVVLLDEFQDTSHAQMVLFSSLFGDGHAVTAVGDPNQSIYGFRGASAGQLFRFPTEFPRVDEATGERGPAAVAHLTTAWRNSVNILRAANSVAAPLLTEASRGGAVTVEGLEPSPVAGAGEVELARLGSSGEEIDWLASRLLSARSELRQEQSSVQGPQPSAAVLFRTRGQLAEMAAALEERGVPYEIVGLSGLLALPEIVDLTSTLRVLVDPNRSDALLRLIAGARWRIGPADLLAFADWSKALESRRAQALDPESEQAPTPELTDAASLIEGLDHLPPPGWTSRRGRSLTVAARERLARLAEEIRFLRTFVDDDLLTLIYEVERAVGLDLELAAKPSESIHSARRHLDAFADVAATYSRSSGSSSLTGFLTWLDAAAEQEKGLEIPQSDSDPEAVQLLTIHASKGLEWDIVAVAGLDDGVFPSARDNRWTTGHASLPWPLRGDRHDLPQWDTDQEDLKSVVDAEKAFKAEVQAHGELEERRLAYVAFTRARHLLLCSGSVWFGSRSKPVGVSPFLRDLVPLADEADPPATIPVWCDDDQAPAENPFREDPTEAVWPFDPLAGPRILRGGGEVPPTGSRRPALEASAAVVRESLAARREGREAVPVTEAGTAWLDEARLLLARKRQDEAPKRYDAPTHVRASLFVDLATEREAVLAQMRRPVPRRPGVAARKGTAFHAWVEERFGSTGMLDMDEWVGTADSHIDDAYGLEEMKQAFLDSEWAERQPAFVEVPFETNVGSVNVRGRIDAVFRETGAEGEERWTLVDWKTGRVPVGRDAEAKAIQLAVYRLGFARLHEVDVERVDAAFFYVGQGRTLRPDRLAAESELIELIDGALGGCERRGAVRRVRPCRSSRAAG</sequence>
<evidence type="ECO:0000256" key="5">
    <source>
        <dbReference type="ARBA" id="ARBA00022801"/>
    </source>
</evidence>
<dbReference type="PANTHER" id="PTHR11070:SF55">
    <property type="entry name" value="DNA 3'-5' HELICASE"/>
    <property type="match status" value="1"/>
</dbReference>
<evidence type="ECO:0000256" key="2">
    <source>
        <dbReference type="ARBA" id="ARBA00022722"/>
    </source>
</evidence>